<sequence length="123" mass="14206">MLRTRRCFVFCSVQFALSLIDPTQRLDRSGRPGGQVEAARETVRCRAATYGSEHAPMKPWIPRYVLSKWSYEEGLPAKQTFRIGNQICPIDYAFVKAWSFGEVQDFEVEHIEGSDHWPLRLTI</sequence>
<keyword evidence="1" id="KW-0732">Signal</keyword>
<proteinExistence type="predicted"/>
<gene>
    <name evidence="2" type="ORF">NDU88_007763</name>
</gene>
<accession>A0AAV7PQ77</accession>
<evidence type="ECO:0000256" key="1">
    <source>
        <dbReference type="SAM" id="SignalP"/>
    </source>
</evidence>
<keyword evidence="3" id="KW-1185">Reference proteome</keyword>
<feature type="chain" id="PRO_5043753715" description="Endonuclease/exonuclease/phosphatase domain-containing protein" evidence="1">
    <location>
        <begin position="19"/>
        <end position="123"/>
    </location>
</feature>
<comment type="caution">
    <text evidence="2">The sequence shown here is derived from an EMBL/GenBank/DDBJ whole genome shotgun (WGS) entry which is preliminary data.</text>
</comment>
<evidence type="ECO:0008006" key="4">
    <source>
        <dbReference type="Google" id="ProtNLM"/>
    </source>
</evidence>
<organism evidence="2 3">
    <name type="scientific">Pleurodeles waltl</name>
    <name type="common">Iberian ribbed newt</name>
    <dbReference type="NCBI Taxonomy" id="8319"/>
    <lineage>
        <taxon>Eukaryota</taxon>
        <taxon>Metazoa</taxon>
        <taxon>Chordata</taxon>
        <taxon>Craniata</taxon>
        <taxon>Vertebrata</taxon>
        <taxon>Euteleostomi</taxon>
        <taxon>Amphibia</taxon>
        <taxon>Batrachia</taxon>
        <taxon>Caudata</taxon>
        <taxon>Salamandroidea</taxon>
        <taxon>Salamandridae</taxon>
        <taxon>Pleurodelinae</taxon>
        <taxon>Pleurodeles</taxon>
    </lineage>
</organism>
<protein>
    <recommendedName>
        <fullName evidence="4">Endonuclease/exonuclease/phosphatase domain-containing protein</fullName>
    </recommendedName>
</protein>
<name>A0AAV7PQ77_PLEWA</name>
<reference evidence="2" key="1">
    <citation type="journal article" date="2022" name="bioRxiv">
        <title>Sequencing and chromosome-scale assembly of the giantPleurodeles waltlgenome.</title>
        <authorList>
            <person name="Brown T."/>
            <person name="Elewa A."/>
            <person name="Iarovenko S."/>
            <person name="Subramanian E."/>
            <person name="Araus A.J."/>
            <person name="Petzold A."/>
            <person name="Susuki M."/>
            <person name="Suzuki K.-i.T."/>
            <person name="Hayashi T."/>
            <person name="Toyoda A."/>
            <person name="Oliveira C."/>
            <person name="Osipova E."/>
            <person name="Leigh N.D."/>
            <person name="Simon A."/>
            <person name="Yun M.H."/>
        </authorList>
    </citation>
    <scope>NUCLEOTIDE SEQUENCE</scope>
    <source>
        <strain evidence="2">20211129_DDA</strain>
        <tissue evidence="2">Liver</tissue>
    </source>
</reference>
<feature type="signal peptide" evidence="1">
    <location>
        <begin position="1"/>
        <end position="18"/>
    </location>
</feature>
<evidence type="ECO:0000313" key="2">
    <source>
        <dbReference type="EMBL" id="KAJ1129392.1"/>
    </source>
</evidence>
<dbReference type="EMBL" id="JANPWB010000011">
    <property type="protein sequence ID" value="KAJ1129392.1"/>
    <property type="molecule type" value="Genomic_DNA"/>
</dbReference>
<evidence type="ECO:0000313" key="3">
    <source>
        <dbReference type="Proteomes" id="UP001066276"/>
    </source>
</evidence>
<dbReference type="Proteomes" id="UP001066276">
    <property type="component" value="Chromosome 7"/>
</dbReference>
<dbReference type="AlphaFoldDB" id="A0AAV7PQ77"/>